<organism evidence="2 3">
    <name type="scientific">Ideonella azotifigens</name>
    <dbReference type="NCBI Taxonomy" id="513160"/>
    <lineage>
        <taxon>Bacteria</taxon>
        <taxon>Pseudomonadati</taxon>
        <taxon>Pseudomonadota</taxon>
        <taxon>Betaproteobacteria</taxon>
        <taxon>Burkholderiales</taxon>
        <taxon>Sphaerotilaceae</taxon>
        <taxon>Ideonella</taxon>
    </lineage>
</organism>
<protein>
    <recommendedName>
        <fullName evidence="1">Iminophenyl-pyruvate dimer synthase domain-containing protein</fullName>
    </recommendedName>
</protein>
<feature type="domain" description="Iminophenyl-pyruvate dimer synthase" evidence="1">
    <location>
        <begin position="2"/>
        <end position="215"/>
    </location>
</feature>
<reference evidence="2 3" key="1">
    <citation type="journal article" date="2019" name="Int. J. Syst. Evol. Microbiol.">
        <title>The Global Catalogue of Microorganisms (GCM) 10K type strain sequencing project: providing services to taxonomists for standard genome sequencing and annotation.</title>
        <authorList>
            <consortium name="The Broad Institute Genomics Platform"/>
            <consortium name="The Broad Institute Genome Sequencing Center for Infectious Disease"/>
            <person name="Wu L."/>
            <person name="Ma J."/>
        </authorList>
    </citation>
    <scope>NUCLEOTIDE SEQUENCE [LARGE SCALE GENOMIC DNA]</scope>
    <source>
        <strain evidence="2 3">JCM 15503</strain>
    </source>
</reference>
<dbReference type="Pfam" id="PF12902">
    <property type="entry name" value="Ferritin-like"/>
    <property type="match status" value="1"/>
</dbReference>
<dbReference type="InterPro" id="IPR026820">
    <property type="entry name" value="VioB/RebD_dom"/>
</dbReference>
<sequence>MYLSGLYSISDTGSKAYQALRSVVMEEMFHVNQAANLVVALGGQPRFTQAFAPVYPGYLPHANENTTPLLGLYRASIDVFSNVYAAIETPAPWDAPAQGDHYDTIAQLYQSLVNAIEAFPGDPFSAKTPEFRQRTDIYLGKFGGKVIEVRDKASALAGIDQIVRQGEGKVPADQPLVARQPYGAYNQYGMRSDGTYGPILGTPEELSHFMKFREVSLDLANFPPTLPATSNPRLEDFSNPEALSLAKTFNQHYSVMLRGFEKTFMRGEHDPFFGVVLNLMHEVLPNLAISLMNTPAHANGDSAVGPNAAPTWSWDEGADTRTLAHGLRQEILKAPSGSVRAAHLVRAMRGLDKLAATGAGHVL</sequence>
<accession>A0ABN1KJR3</accession>
<dbReference type="PANTHER" id="PTHR34400">
    <property type="match status" value="1"/>
</dbReference>
<gene>
    <name evidence="2" type="ORF">GCM10009107_58220</name>
</gene>
<keyword evidence="3" id="KW-1185">Reference proteome</keyword>
<dbReference type="PANTHER" id="PTHR34400:SF4">
    <property type="entry name" value="MEMBRANE PROTEIN"/>
    <property type="match status" value="1"/>
</dbReference>
<proteinExistence type="predicted"/>
<dbReference type="Proteomes" id="UP001500279">
    <property type="component" value="Unassembled WGS sequence"/>
</dbReference>
<evidence type="ECO:0000313" key="2">
    <source>
        <dbReference type="EMBL" id="GAA0768414.1"/>
    </source>
</evidence>
<evidence type="ECO:0000313" key="3">
    <source>
        <dbReference type="Proteomes" id="UP001500279"/>
    </source>
</evidence>
<dbReference type="Gene3D" id="1.20.1260.10">
    <property type="match status" value="1"/>
</dbReference>
<comment type="caution">
    <text evidence="2">The sequence shown here is derived from an EMBL/GenBank/DDBJ whole genome shotgun (WGS) entry which is preliminary data.</text>
</comment>
<evidence type="ECO:0000259" key="1">
    <source>
        <dbReference type="Pfam" id="PF12902"/>
    </source>
</evidence>
<dbReference type="InterPro" id="IPR012347">
    <property type="entry name" value="Ferritin-like"/>
</dbReference>
<dbReference type="EMBL" id="BAAAEW010000047">
    <property type="protein sequence ID" value="GAA0768414.1"/>
    <property type="molecule type" value="Genomic_DNA"/>
</dbReference>
<name>A0ABN1KJR3_9BURK</name>